<keyword evidence="2" id="KW-0812">Transmembrane</keyword>
<dbReference type="GO" id="GO:0005886">
    <property type="term" value="C:plasma membrane"/>
    <property type="evidence" value="ECO:0007669"/>
    <property type="project" value="InterPro"/>
</dbReference>
<evidence type="ECO:0000256" key="1">
    <source>
        <dbReference type="ARBA" id="ARBA00004167"/>
    </source>
</evidence>
<dbReference type="AlphaFoldDB" id="A0A1G6M165"/>
<name>A0A1G6M165_9GAMM</name>
<evidence type="ECO:0000313" key="6">
    <source>
        <dbReference type="EMBL" id="SDC49097.1"/>
    </source>
</evidence>
<feature type="domain" description="Translocation and assembly module TamB C-terminal" evidence="5">
    <location>
        <begin position="902"/>
        <end position="1227"/>
    </location>
</feature>
<dbReference type="EMBL" id="FMZQ01000003">
    <property type="protein sequence ID" value="SDC49097.1"/>
    <property type="molecule type" value="Genomic_DNA"/>
</dbReference>
<evidence type="ECO:0000259" key="5">
    <source>
        <dbReference type="Pfam" id="PF04357"/>
    </source>
</evidence>
<sequence>MTRRLLKWLAGGLLGLVLLLVAALWALLGTQGGSRWLLAQVPGLQVDNFAGRLGGAWQVDALIWQQDDMRVELQQLDMAWSPSCLLRLTLCLDRLHLQQVAVTLPDSGEASDEPLSLPNLNLPLRLQMGDIQLGELRLDGQTQLSDLELSASWNEQGVELQRLVLQRDDLSLDLSGQLTPQGDWPLALSGRLQLPEVDGKAWQVALQVAGELQRSLKIEADSSGYLDARLEGQVQALAEHLPAELRLTSQDFQASSALPQTLHLQALTLSAKGDLSSGYRIDGSSTLPAEQAPMPLTLRGRVDARGADIELLRIEAEDQQHLQLSGTLAWSEAFQADATLDWLNFPWQRLYPLDEPPPVALQQLQAEVSYSEGNYLGNFAAQLKGPAGDFSLSSPVSGDLGQVSLPQLQLVAGQGRAEGVVKVGFADGVDWQAMLQLSALDPGYWLAEMPGNLAGPLNTSGSFNAGALQAKADIDLNGRLRGQPAQLQVQGAGSGEQWQLEQLLVRLGDNRISGQGALDQRLRGQLQLALPRLGQLWPGLQGQIQGQLSVAGTLQAPQGQLALSGERLAFGDPSLRRLQLDATLDARQQARIGLNLRGIRIGDTYLGRLQADGRGDQRRQALDIDLQGPLLQLALALDGSLSEQGDWRGRIASGRVQSGGQDWQLQQVATLERLASGRMNLGAHCWQSGDASLCGGQQRLMPQPSLDWRLENFPLASLQPWLPEDFAWQGRLDGQLKVELPDSGPNGQIRLDAGGGNLRIRQPDEEQWLDFPYDSLRLDSTLRPQRVDSELRFVSSRLGELLLQAQIDPRPASKPVSGEFRLSGFDLAVLRPFVPMAERLEGKLQGSGNISGQLLAPQINGQLRLDGGELSGSELPISLENLQLQALIAGEQVQLSGDWRSGEQGRGNLRGELTWAEGLSGDLVLQGQRLPVKVEPYAELEVEPDLQLQLRAQRLAVSGKVGVPRGLISVRELPPSTVKVSGDARVVGRETPEAEQGMGVAMDVDVEVGQDKLAFSGFGLTADLRGRVHIGDNLDTRGELDLVNGRYRAYGQRLTIRRARLLFTGPIDQPFLDVEAIRRVDTVVAGIRLSGSAEQPSTTVFAEPAMSQEQALSYLVLGRPLGQSTGDNNMLGQAALALGLAGSSSLTTSLATSLGIQDFQLDTEGSGVTTSVVASGNITERLSLRYGVGVFEPANTIALRYELSRRLYLEAASGLASSLDLFYRRDF</sequence>
<evidence type="ECO:0000256" key="2">
    <source>
        <dbReference type="ARBA" id="ARBA00022692"/>
    </source>
</evidence>
<evidence type="ECO:0000313" key="7">
    <source>
        <dbReference type="Proteomes" id="UP000199467"/>
    </source>
</evidence>
<organism evidence="6 7">
    <name type="scientific">Ectopseudomonas chengduensis</name>
    <dbReference type="NCBI Taxonomy" id="489632"/>
    <lineage>
        <taxon>Bacteria</taxon>
        <taxon>Pseudomonadati</taxon>
        <taxon>Pseudomonadota</taxon>
        <taxon>Gammaproteobacteria</taxon>
        <taxon>Pseudomonadales</taxon>
        <taxon>Pseudomonadaceae</taxon>
        <taxon>Ectopseudomonas</taxon>
    </lineage>
</organism>
<keyword evidence="7" id="KW-1185">Reference proteome</keyword>
<dbReference type="Pfam" id="PF04357">
    <property type="entry name" value="TamB"/>
    <property type="match status" value="1"/>
</dbReference>
<protein>
    <submittedName>
        <fullName evidence="6">Translocation and assembly module TamB</fullName>
    </submittedName>
</protein>
<reference evidence="7" key="1">
    <citation type="submission" date="2016-10" db="EMBL/GenBank/DDBJ databases">
        <authorList>
            <person name="Varghese N."/>
            <person name="Submissions S."/>
        </authorList>
    </citation>
    <scope>NUCLEOTIDE SEQUENCE [LARGE SCALE GENOMIC DNA]</scope>
    <source>
        <strain evidence="7">DSM 26382</strain>
    </source>
</reference>
<dbReference type="PANTHER" id="PTHR36985:SF1">
    <property type="entry name" value="TRANSLOCATION AND ASSEMBLY MODULE SUBUNIT TAMB"/>
    <property type="match status" value="1"/>
</dbReference>
<dbReference type="Proteomes" id="UP000199467">
    <property type="component" value="Unassembled WGS sequence"/>
</dbReference>
<dbReference type="GO" id="GO:0009306">
    <property type="term" value="P:protein secretion"/>
    <property type="evidence" value="ECO:0007669"/>
    <property type="project" value="InterPro"/>
</dbReference>
<accession>A0A1G6M165</accession>
<dbReference type="RefSeq" id="WP_017677105.1">
    <property type="nucleotide sequence ID" value="NZ_FMZQ01000003.1"/>
</dbReference>
<dbReference type="InterPro" id="IPR007452">
    <property type="entry name" value="TamB_C"/>
</dbReference>
<evidence type="ECO:0000256" key="3">
    <source>
        <dbReference type="ARBA" id="ARBA00022989"/>
    </source>
</evidence>
<proteinExistence type="predicted"/>
<keyword evidence="4" id="KW-0472">Membrane</keyword>
<gene>
    <name evidence="6" type="ORF">SAMN05216576_103250</name>
</gene>
<keyword evidence="3" id="KW-1133">Transmembrane helix</keyword>
<comment type="subcellular location">
    <subcellularLocation>
        <location evidence="1">Membrane</location>
        <topology evidence="1">Single-pass membrane protein</topology>
    </subcellularLocation>
</comment>
<dbReference type="PANTHER" id="PTHR36985">
    <property type="entry name" value="TRANSLOCATION AND ASSEMBLY MODULE SUBUNIT TAMB"/>
    <property type="match status" value="1"/>
</dbReference>
<evidence type="ECO:0000256" key="4">
    <source>
        <dbReference type="ARBA" id="ARBA00023136"/>
    </source>
</evidence>
<dbReference type="GO" id="GO:0097347">
    <property type="term" value="C:TAM protein secretion complex"/>
    <property type="evidence" value="ECO:0007669"/>
    <property type="project" value="TreeGrafter"/>
</dbReference>